<protein>
    <submittedName>
        <fullName evidence="1">Uncharacterized protein</fullName>
    </submittedName>
</protein>
<reference evidence="1 2" key="1">
    <citation type="submission" date="2019-05" db="EMBL/GenBank/DDBJ databases">
        <title>Another draft genome of Portunus trituberculatus and its Hox gene families provides insights of decapod evolution.</title>
        <authorList>
            <person name="Jeong J.-H."/>
            <person name="Song I."/>
            <person name="Kim S."/>
            <person name="Choi T."/>
            <person name="Kim D."/>
            <person name="Ryu S."/>
            <person name="Kim W."/>
        </authorList>
    </citation>
    <scope>NUCLEOTIDE SEQUENCE [LARGE SCALE GENOMIC DNA]</scope>
    <source>
        <tissue evidence="1">Muscle</tissue>
    </source>
</reference>
<sequence>MQVMNKTHALVLKTIAGQREDMLHSIPLSTLSDALTLRALNTAKIVAKTQAGMAVVGAAHHLLDKANTIVDNLLPAEKWDHVVLDHDGRGGTFGVRIVVLRDKCRRRVKAKISDGLQVTASKPLNPDDLDITLGHLVELTRRLITDWQTNLSQQIYDSRIFQYTKTCSTVALEWMNVILSNLQARAGTVWALVIDKAGKVQSILFSSPAGPMLKSGMGMASDAGKKGMEMTKNGVDIVTAVMRYNILLMRSTILVVDGMVKGKVKEVKHWSVDVTGRMAKRGSLVIIGGVSATKNAMTTTTQASLATVAIMFGMAQHVATGVISKGGSIRRQGVNTIRNIWCANTRILLRICTISQKFLPASKYFLYLNSLIGVPYIWISDASCHEMQQQQQEVQHSQAPSTNVISSQNTQETPLVLKSYLRVRLTETTALTHSTLEITTL</sequence>
<evidence type="ECO:0000313" key="1">
    <source>
        <dbReference type="EMBL" id="MPC42241.1"/>
    </source>
</evidence>
<comment type="caution">
    <text evidence="1">The sequence shown here is derived from an EMBL/GenBank/DDBJ whole genome shotgun (WGS) entry which is preliminary data.</text>
</comment>
<proteinExistence type="predicted"/>
<evidence type="ECO:0000313" key="2">
    <source>
        <dbReference type="Proteomes" id="UP000324222"/>
    </source>
</evidence>
<accession>A0A5B7F5G1</accession>
<dbReference type="EMBL" id="VSRR010005362">
    <property type="protein sequence ID" value="MPC42241.1"/>
    <property type="molecule type" value="Genomic_DNA"/>
</dbReference>
<dbReference type="AlphaFoldDB" id="A0A5B7F5G1"/>
<keyword evidence="2" id="KW-1185">Reference proteome</keyword>
<dbReference type="Proteomes" id="UP000324222">
    <property type="component" value="Unassembled WGS sequence"/>
</dbReference>
<gene>
    <name evidence="1" type="ORF">E2C01_035858</name>
</gene>
<organism evidence="1 2">
    <name type="scientific">Portunus trituberculatus</name>
    <name type="common">Swimming crab</name>
    <name type="synonym">Neptunus trituberculatus</name>
    <dbReference type="NCBI Taxonomy" id="210409"/>
    <lineage>
        <taxon>Eukaryota</taxon>
        <taxon>Metazoa</taxon>
        <taxon>Ecdysozoa</taxon>
        <taxon>Arthropoda</taxon>
        <taxon>Crustacea</taxon>
        <taxon>Multicrustacea</taxon>
        <taxon>Malacostraca</taxon>
        <taxon>Eumalacostraca</taxon>
        <taxon>Eucarida</taxon>
        <taxon>Decapoda</taxon>
        <taxon>Pleocyemata</taxon>
        <taxon>Brachyura</taxon>
        <taxon>Eubrachyura</taxon>
        <taxon>Portunoidea</taxon>
        <taxon>Portunidae</taxon>
        <taxon>Portuninae</taxon>
        <taxon>Portunus</taxon>
    </lineage>
</organism>
<name>A0A5B7F5G1_PORTR</name>